<keyword evidence="6" id="KW-1133">Transmembrane helix</keyword>
<keyword evidence="6" id="KW-0472">Membrane</keyword>
<protein>
    <recommendedName>
        <fullName evidence="2">Lectin-like protein BA14k</fullName>
    </recommendedName>
</protein>
<keyword evidence="3" id="KW-1003">Cell membrane</keyword>
<comment type="similarity">
    <text evidence="1">Belongs to the BA14k family.</text>
</comment>
<keyword evidence="6" id="KW-0812">Transmembrane</keyword>
<name>A0AB39KQ52_9CAUL</name>
<feature type="transmembrane region" description="Helical" evidence="6">
    <location>
        <begin position="69"/>
        <end position="87"/>
    </location>
</feature>
<evidence type="ECO:0000256" key="3">
    <source>
        <dbReference type="ARBA" id="ARBA00022475"/>
    </source>
</evidence>
<keyword evidence="7" id="KW-0732">Signal</keyword>
<evidence type="ECO:0000313" key="8">
    <source>
        <dbReference type="EMBL" id="XDO95773.1"/>
    </source>
</evidence>
<dbReference type="EMBL" id="CP158375">
    <property type="protein sequence ID" value="XDO95773.1"/>
    <property type="molecule type" value="Genomic_DNA"/>
</dbReference>
<evidence type="ECO:0000256" key="4">
    <source>
        <dbReference type="ARBA" id="ARBA00022734"/>
    </source>
</evidence>
<dbReference type="GO" id="GO:0030246">
    <property type="term" value="F:carbohydrate binding"/>
    <property type="evidence" value="ECO:0007669"/>
    <property type="project" value="UniProtKB-KW"/>
</dbReference>
<evidence type="ECO:0000256" key="2">
    <source>
        <dbReference type="ARBA" id="ARBA00020552"/>
    </source>
</evidence>
<sequence>MRKAVCAALAAITFGGVLTPVAVQAQPPGYYYYDGRWVNQRDWYDYRDRGDWRRWDNRRRYRDRNNNDALAAGIIGFALGAAIMGSQSDSNRAYARRDDRRHVARCSRMYRSYDPRSDTYLARDGYRYYCRS</sequence>
<reference evidence="8" key="1">
    <citation type="submission" date="2024-06" db="EMBL/GenBank/DDBJ databases">
        <title>Caulobacter inopinatus, sp. nov.</title>
        <authorList>
            <person name="Donachie S.P."/>
        </authorList>
    </citation>
    <scope>NUCLEOTIDE SEQUENCE</scope>
    <source>
        <strain evidence="8">73W</strain>
    </source>
</reference>
<evidence type="ECO:0000256" key="7">
    <source>
        <dbReference type="SAM" id="SignalP"/>
    </source>
</evidence>
<dbReference type="RefSeq" id="WP_369058617.1">
    <property type="nucleotide sequence ID" value="NZ_CP158375.1"/>
</dbReference>
<gene>
    <name evidence="8" type="ORF">ABOZ73_13320</name>
</gene>
<evidence type="ECO:0000256" key="1">
    <source>
        <dbReference type="ARBA" id="ARBA00010270"/>
    </source>
</evidence>
<evidence type="ECO:0000256" key="5">
    <source>
        <dbReference type="ARBA" id="ARBA00025321"/>
    </source>
</evidence>
<evidence type="ECO:0000256" key="6">
    <source>
        <dbReference type="SAM" id="Phobius"/>
    </source>
</evidence>
<comment type="function">
    <text evidence="5">Has immunoglobulin-binding and hemagglutination properties, and can bind to mannose. Essential for virulence. May be involved in LPS biosynthesis or polysaccharide transport.</text>
</comment>
<proteinExistence type="inferred from homology"/>
<dbReference type="Pfam" id="PF07886">
    <property type="entry name" value="BA14K"/>
    <property type="match status" value="1"/>
</dbReference>
<dbReference type="AlphaFoldDB" id="A0AB39KQ52"/>
<keyword evidence="4" id="KW-0430">Lectin</keyword>
<organism evidence="8">
    <name type="scientific">Caulobacter sp. 73W</name>
    <dbReference type="NCBI Taxonomy" id="3161137"/>
    <lineage>
        <taxon>Bacteria</taxon>
        <taxon>Pseudomonadati</taxon>
        <taxon>Pseudomonadota</taxon>
        <taxon>Alphaproteobacteria</taxon>
        <taxon>Caulobacterales</taxon>
        <taxon>Caulobacteraceae</taxon>
        <taxon>Caulobacter</taxon>
    </lineage>
</organism>
<feature type="chain" id="PRO_5044202964" description="Lectin-like protein BA14k" evidence="7">
    <location>
        <begin position="26"/>
        <end position="132"/>
    </location>
</feature>
<feature type="signal peptide" evidence="7">
    <location>
        <begin position="1"/>
        <end position="25"/>
    </location>
</feature>
<accession>A0AB39KQ52</accession>
<dbReference type="InterPro" id="IPR012413">
    <property type="entry name" value="BA14K"/>
</dbReference>